<accession>A0AAU7ASS5</accession>
<dbReference type="KEGG" id="parq:DSM112329_01386"/>
<dbReference type="EMBL" id="CP114014">
    <property type="protein sequence ID" value="XAY04551.1"/>
    <property type="molecule type" value="Genomic_DNA"/>
</dbReference>
<feature type="chain" id="PRO_5043380521" description="SMP-30/Gluconolactonase/LRE-like region domain-containing protein" evidence="1">
    <location>
        <begin position="29"/>
        <end position="408"/>
    </location>
</feature>
<dbReference type="RefSeq" id="WP_354701080.1">
    <property type="nucleotide sequence ID" value="NZ_CP114014.1"/>
</dbReference>
<dbReference type="AlphaFoldDB" id="A0AAU7ASS5"/>
<keyword evidence="1" id="KW-0732">Signal</keyword>
<dbReference type="InterPro" id="IPR011042">
    <property type="entry name" value="6-blade_b-propeller_TolB-like"/>
</dbReference>
<dbReference type="SUPFAM" id="SSF63829">
    <property type="entry name" value="Calcium-dependent phosphotriesterase"/>
    <property type="match status" value="1"/>
</dbReference>
<gene>
    <name evidence="2" type="ORF">DSM112329_01386</name>
</gene>
<name>A0AAU7ASS5_9ACTN</name>
<evidence type="ECO:0000256" key="1">
    <source>
        <dbReference type="SAM" id="SignalP"/>
    </source>
</evidence>
<evidence type="ECO:0000313" key="2">
    <source>
        <dbReference type="EMBL" id="XAY04551.1"/>
    </source>
</evidence>
<dbReference type="Gene3D" id="2.120.10.30">
    <property type="entry name" value="TolB, C-terminal domain"/>
    <property type="match status" value="1"/>
</dbReference>
<reference evidence="2" key="1">
    <citation type="submission" date="2022-12" db="EMBL/GenBank/DDBJ databases">
        <title>Paraconexibacter alkalitolerans sp. nov. and Baekduia alba sp. nov., isolated from soil and emended description of the genera Paraconexibacter (Chun et al., 2020) and Baekduia (An et al., 2020).</title>
        <authorList>
            <person name="Vieira S."/>
            <person name="Huber K.J."/>
            <person name="Geppert A."/>
            <person name="Wolf J."/>
            <person name="Neumann-Schaal M."/>
            <person name="Muesken M."/>
            <person name="Overmann J."/>
        </authorList>
    </citation>
    <scope>NUCLEOTIDE SEQUENCE</scope>
    <source>
        <strain evidence="2">AEG42_29</strain>
    </source>
</reference>
<organism evidence="2">
    <name type="scientific">Paraconexibacter sp. AEG42_29</name>
    <dbReference type="NCBI Taxonomy" id="2997339"/>
    <lineage>
        <taxon>Bacteria</taxon>
        <taxon>Bacillati</taxon>
        <taxon>Actinomycetota</taxon>
        <taxon>Thermoleophilia</taxon>
        <taxon>Solirubrobacterales</taxon>
        <taxon>Paraconexibacteraceae</taxon>
        <taxon>Paraconexibacter</taxon>
    </lineage>
</organism>
<proteinExistence type="predicted"/>
<evidence type="ECO:0008006" key="3">
    <source>
        <dbReference type="Google" id="ProtNLM"/>
    </source>
</evidence>
<sequence length="408" mass="41589">MRFLARGLVSLCAAGLLALGAGGGTAAAAAPARECAGIGAAGGVFKTVGPPALFWLENAGFDGRGGMWISELFQNRLVRFDARGEPGVGIPVPSPGASLLGPDGLMYVLYGNSPVSGLSPGGSGVLRFDPAAASPVAETFTTGLQMANGAAFDAAGNLYVGETTKTGLTKIRRDGTVDEAFAAATPVTGADGVAVIGDTLYATLLTDLRSSIVRVPLSDPSAYTILTSLSPGGLPKLLDDVAVGPDGALYVAAGTGEVIRVDPVTGAACVAYQAPFPIDSIRFAAGFAPYEVARDAFITSETGAIVHVRFSFPPGTGTGPAAAPAAMRLTVAPGRVRRGRTVTLRLTVRSPSASCRAGVRVRVGSTVARTDARGRATLRVRFGAIGRRTLTATRTGCRRARATVRVTR</sequence>
<protein>
    <recommendedName>
        <fullName evidence="3">SMP-30/Gluconolactonase/LRE-like region domain-containing protein</fullName>
    </recommendedName>
</protein>
<feature type="signal peptide" evidence="1">
    <location>
        <begin position="1"/>
        <end position="28"/>
    </location>
</feature>